<comment type="subcellular location">
    <subcellularLocation>
        <location evidence="1 8">Cytoplasm</location>
    </subcellularLocation>
</comment>
<name>A0A9D2H2I8_9FIRM</name>
<dbReference type="SUPFAM" id="SSF52402">
    <property type="entry name" value="Adenine nucleotide alpha hydrolases-like"/>
    <property type="match status" value="1"/>
</dbReference>
<dbReference type="InterPro" id="IPR012795">
    <property type="entry name" value="tRNA_Ile_lys_synt_N"/>
</dbReference>
<dbReference type="Gene3D" id="3.40.50.620">
    <property type="entry name" value="HUPs"/>
    <property type="match status" value="1"/>
</dbReference>
<proteinExistence type="inferred from homology"/>
<dbReference type="InterPro" id="IPR014729">
    <property type="entry name" value="Rossmann-like_a/b/a_fold"/>
</dbReference>
<evidence type="ECO:0000256" key="6">
    <source>
        <dbReference type="ARBA" id="ARBA00022840"/>
    </source>
</evidence>
<keyword evidence="4 8" id="KW-0819">tRNA processing</keyword>
<dbReference type="NCBIfam" id="TIGR02432">
    <property type="entry name" value="lysidine_TilS_N"/>
    <property type="match status" value="1"/>
</dbReference>
<dbReference type="InterPro" id="IPR012796">
    <property type="entry name" value="Lysidine-tRNA-synth_C"/>
</dbReference>
<keyword evidence="5 8" id="KW-0547">Nucleotide-binding</keyword>
<reference evidence="11" key="1">
    <citation type="journal article" date="2021" name="PeerJ">
        <title>Extensive microbial diversity within the chicken gut microbiome revealed by metagenomics and culture.</title>
        <authorList>
            <person name="Gilroy R."/>
            <person name="Ravi A."/>
            <person name="Getino M."/>
            <person name="Pursley I."/>
            <person name="Horton D.L."/>
            <person name="Alikhan N.F."/>
            <person name="Baker D."/>
            <person name="Gharbi K."/>
            <person name="Hall N."/>
            <person name="Watson M."/>
            <person name="Adriaenssens E.M."/>
            <person name="Foster-Nyarko E."/>
            <person name="Jarju S."/>
            <person name="Secka A."/>
            <person name="Antonio M."/>
            <person name="Oren A."/>
            <person name="Chaudhuri R.R."/>
            <person name="La Ragione R."/>
            <person name="Hildebrand F."/>
            <person name="Pallen M.J."/>
        </authorList>
    </citation>
    <scope>NUCLEOTIDE SEQUENCE</scope>
    <source>
        <strain evidence="11">CHK156-179</strain>
    </source>
</reference>
<feature type="domain" description="Lysidine-tRNA(Ile) synthetase C-terminal" evidence="10">
    <location>
        <begin position="385"/>
        <end position="453"/>
    </location>
</feature>
<dbReference type="GO" id="GO:0006400">
    <property type="term" value="P:tRNA modification"/>
    <property type="evidence" value="ECO:0007669"/>
    <property type="project" value="UniProtKB-UniRule"/>
</dbReference>
<dbReference type="SMART" id="SM00977">
    <property type="entry name" value="TilS_C"/>
    <property type="match status" value="1"/>
</dbReference>
<protein>
    <recommendedName>
        <fullName evidence="8">tRNA(Ile)-lysidine synthase</fullName>
        <ecNumber evidence="8">6.3.4.19</ecNumber>
    </recommendedName>
    <alternativeName>
        <fullName evidence="8">tRNA(Ile)-2-lysyl-cytidine synthase</fullName>
    </alternativeName>
    <alternativeName>
        <fullName evidence="8">tRNA(Ile)-lysidine synthetase</fullName>
    </alternativeName>
</protein>
<keyword evidence="3 8" id="KW-0436">Ligase</keyword>
<feature type="region of interest" description="Disordered" evidence="9">
    <location>
        <begin position="337"/>
        <end position="364"/>
    </location>
</feature>
<evidence type="ECO:0000256" key="8">
    <source>
        <dbReference type="HAMAP-Rule" id="MF_01161"/>
    </source>
</evidence>
<comment type="function">
    <text evidence="8">Ligates lysine onto the cytidine present at position 34 of the AUA codon-specific tRNA(Ile) that contains the anticodon CAU, in an ATP-dependent manner. Cytidine is converted to lysidine, thus changing the amino acid specificity of the tRNA from methionine to isoleucine.</text>
</comment>
<dbReference type="CDD" id="cd01992">
    <property type="entry name" value="TilS_N"/>
    <property type="match status" value="1"/>
</dbReference>
<sequence>MELFSLAPYRGFSLAVAVSGGRDSVALLHYLHKNAEEAHISLSALTCCHGIRPSAEADAAFVEELCKAWGVPLTVFRADVPARAKQSGRNLEEEGRMFRRECYQTMLDGGADAVLTAHHRDDYAETVLFRLARGTSLRGLDVFPAQNGLLRPLLGVTRARIDEYIQENALLFREDETNADVAFSRNRIRHEVLPALERAVPGAKENLVRFAERAVRDDAFLQELALREVRGEGEKRVFVSLPEPVFFRACLAAMKALGLTRDYTESNLQELKKLAAAQAGRFTRLPCGITVYREGADLVFLPQEEGAEEAHKARELPFFLGRKEAFGGVLEVGEGDFGAGGQTKTTGEPTKTTGEPPFLRGEPPELPKACGRVLKVDLAAVPEGAVWRTRREGDTFLPCNGHQKSLKKFLTEKKIPARVGRELPVLAKGSEVLCIAGVELSERIKRTQKTVRAGLIAFTRS</sequence>
<dbReference type="Pfam" id="PF11734">
    <property type="entry name" value="TilS_C"/>
    <property type="match status" value="1"/>
</dbReference>
<evidence type="ECO:0000256" key="2">
    <source>
        <dbReference type="ARBA" id="ARBA00022490"/>
    </source>
</evidence>
<feature type="binding site" evidence="8">
    <location>
        <begin position="19"/>
        <end position="24"/>
    </location>
    <ligand>
        <name>ATP</name>
        <dbReference type="ChEBI" id="CHEBI:30616"/>
    </ligand>
</feature>
<dbReference type="GO" id="GO:0032267">
    <property type="term" value="F:tRNA(Ile)-lysidine synthase activity"/>
    <property type="evidence" value="ECO:0007669"/>
    <property type="project" value="UniProtKB-EC"/>
</dbReference>
<dbReference type="PANTHER" id="PTHR43033">
    <property type="entry name" value="TRNA(ILE)-LYSIDINE SYNTHASE-RELATED"/>
    <property type="match status" value="1"/>
</dbReference>
<evidence type="ECO:0000256" key="7">
    <source>
        <dbReference type="ARBA" id="ARBA00048539"/>
    </source>
</evidence>
<evidence type="ECO:0000313" key="12">
    <source>
        <dbReference type="Proteomes" id="UP000824221"/>
    </source>
</evidence>
<evidence type="ECO:0000256" key="3">
    <source>
        <dbReference type="ARBA" id="ARBA00022598"/>
    </source>
</evidence>
<dbReference type="EC" id="6.3.4.19" evidence="8"/>
<reference evidence="11" key="2">
    <citation type="submission" date="2021-04" db="EMBL/GenBank/DDBJ databases">
        <authorList>
            <person name="Gilroy R."/>
        </authorList>
    </citation>
    <scope>NUCLEOTIDE SEQUENCE</scope>
    <source>
        <strain evidence="11">CHK156-179</strain>
    </source>
</reference>
<comment type="domain">
    <text evidence="8">The N-terminal region contains the highly conserved SGGXDS motif, predicted to be a P-loop motif involved in ATP binding.</text>
</comment>
<dbReference type="GO" id="GO:0005737">
    <property type="term" value="C:cytoplasm"/>
    <property type="evidence" value="ECO:0007669"/>
    <property type="project" value="UniProtKB-SubCell"/>
</dbReference>
<keyword evidence="2 8" id="KW-0963">Cytoplasm</keyword>
<evidence type="ECO:0000313" key="11">
    <source>
        <dbReference type="EMBL" id="HJA02724.1"/>
    </source>
</evidence>
<organism evidence="11 12">
    <name type="scientific">Candidatus Gallimonas gallistercoris</name>
    <dbReference type="NCBI Taxonomy" id="2838602"/>
    <lineage>
        <taxon>Bacteria</taxon>
        <taxon>Bacillati</taxon>
        <taxon>Bacillota</taxon>
        <taxon>Clostridia</taxon>
        <taxon>Candidatus Gallimonas</taxon>
    </lineage>
</organism>
<dbReference type="AlphaFoldDB" id="A0A9D2H2I8"/>
<dbReference type="InterPro" id="IPR011063">
    <property type="entry name" value="TilS/TtcA_N"/>
</dbReference>
<comment type="catalytic activity">
    <reaction evidence="7 8">
        <text>cytidine(34) in tRNA(Ile2) + L-lysine + ATP = lysidine(34) in tRNA(Ile2) + AMP + diphosphate + H(+)</text>
        <dbReference type="Rhea" id="RHEA:43744"/>
        <dbReference type="Rhea" id="RHEA-COMP:10625"/>
        <dbReference type="Rhea" id="RHEA-COMP:10670"/>
        <dbReference type="ChEBI" id="CHEBI:15378"/>
        <dbReference type="ChEBI" id="CHEBI:30616"/>
        <dbReference type="ChEBI" id="CHEBI:32551"/>
        <dbReference type="ChEBI" id="CHEBI:33019"/>
        <dbReference type="ChEBI" id="CHEBI:82748"/>
        <dbReference type="ChEBI" id="CHEBI:83665"/>
        <dbReference type="ChEBI" id="CHEBI:456215"/>
        <dbReference type="EC" id="6.3.4.19"/>
    </reaction>
</comment>
<keyword evidence="6 8" id="KW-0067">ATP-binding</keyword>
<dbReference type="Proteomes" id="UP000824221">
    <property type="component" value="Unassembled WGS sequence"/>
</dbReference>
<feature type="compositionally biased region" description="Low complexity" evidence="9">
    <location>
        <begin position="343"/>
        <end position="356"/>
    </location>
</feature>
<dbReference type="NCBIfam" id="TIGR02433">
    <property type="entry name" value="lysidine_TilS_C"/>
    <property type="match status" value="1"/>
</dbReference>
<dbReference type="EMBL" id="DXAJ01000076">
    <property type="protein sequence ID" value="HJA02724.1"/>
    <property type="molecule type" value="Genomic_DNA"/>
</dbReference>
<gene>
    <name evidence="8 11" type="primary">tilS</name>
    <name evidence="11" type="ORF">H9797_05030</name>
</gene>
<dbReference type="PANTHER" id="PTHR43033:SF1">
    <property type="entry name" value="TRNA(ILE)-LYSIDINE SYNTHASE-RELATED"/>
    <property type="match status" value="1"/>
</dbReference>
<evidence type="ECO:0000256" key="4">
    <source>
        <dbReference type="ARBA" id="ARBA00022694"/>
    </source>
</evidence>
<dbReference type="InterPro" id="IPR012094">
    <property type="entry name" value="tRNA_Ile_lys_synt"/>
</dbReference>
<evidence type="ECO:0000256" key="1">
    <source>
        <dbReference type="ARBA" id="ARBA00004496"/>
    </source>
</evidence>
<comment type="similarity">
    <text evidence="8">Belongs to the tRNA(Ile)-lysidine synthase family.</text>
</comment>
<comment type="caution">
    <text evidence="11">The sequence shown here is derived from an EMBL/GenBank/DDBJ whole genome shotgun (WGS) entry which is preliminary data.</text>
</comment>
<dbReference type="SUPFAM" id="SSF56037">
    <property type="entry name" value="PheT/TilS domain"/>
    <property type="match status" value="1"/>
</dbReference>
<accession>A0A9D2H2I8</accession>
<evidence type="ECO:0000256" key="9">
    <source>
        <dbReference type="SAM" id="MobiDB-lite"/>
    </source>
</evidence>
<dbReference type="GO" id="GO:0005524">
    <property type="term" value="F:ATP binding"/>
    <property type="evidence" value="ECO:0007669"/>
    <property type="project" value="UniProtKB-UniRule"/>
</dbReference>
<evidence type="ECO:0000256" key="5">
    <source>
        <dbReference type="ARBA" id="ARBA00022741"/>
    </source>
</evidence>
<evidence type="ECO:0000259" key="10">
    <source>
        <dbReference type="SMART" id="SM00977"/>
    </source>
</evidence>
<dbReference type="Pfam" id="PF01171">
    <property type="entry name" value="ATP_bind_3"/>
    <property type="match status" value="1"/>
</dbReference>
<dbReference type="HAMAP" id="MF_01161">
    <property type="entry name" value="tRNA_Ile_lys_synt"/>
    <property type="match status" value="1"/>
</dbReference>